<evidence type="ECO:0000313" key="2">
    <source>
        <dbReference type="Proteomes" id="UP000095280"/>
    </source>
</evidence>
<dbReference type="PANTHER" id="PTHR47510">
    <property type="entry name" value="REVERSE TRANSCRIPTASE DOMAIN-CONTAINING PROTEIN"/>
    <property type="match status" value="1"/>
</dbReference>
<dbReference type="InterPro" id="IPR000477">
    <property type="entry name" value="RT_dom"/>
</dbReference>
<dbReference type="WBParaSite" id="maker-uti_cns_0003484-snap-gene-0.11-mRNA-1">
    <property type="protein sequence ID" value="maker-uti_cns_0003484-snap-gene-0.11-mRNA-1"/>
    <property type="gene ID" value="maker-uti_cns_0003484-snap-gene-0.11"/>
</dbReference>
<dbReference type="AlphaFoldDB" id="A0A1I8GXZ9"/>
<dbReference type="Proteomes" id="UP000095280">
    <property type="component" value="Unplaced"/>
</dbReference>
<reference evidence="3" key="1">
    <citation type="submission" date="2016-11" db="UniProtKB">
        <authorList>
            <consortium name="WormBaseParasite"/>
        </authorList>
    </citation>
    <scope>IDENTIFICATION</scope>
</reference>
<dbReference type="PANTHER" id="PTHR47510:SF3">
    <property type="entry name" value="ENDO_EXONUCLEASE_PHOSPHATASE DOMAIN-CONTAINING PROTEIN"/>
    <property type="match status" value="1"/>
</dbReference>
<dbReference type="Pfam" id="PF00078">
    <property type="entry name" value="RVT_1"/>
    <property type="match status" value="1"/>
</dbReference>
<evidence type="ECO:0000259" key="1">
    <source>
        <dbReference type="Pfam" id="PF00078"/>
    </source>
</evidence>
<evidence type="ECO:0000313" key="3">
    <source>
        <dbReference type="WBParaSite" id="maker-uti_cns_0003484-snap-gene-0.11-mRNA-1"/>
    </source>
</evidence>
<protein>
    <submittedName>
        <fullName evidence="3">Reverse transcriptase domain-containing protein</fullName>
    </submittedName>
</protein>
<sequence>MRRAACRKKNILTFCARDAKSAAAAVPGRATRRPCISAAAAEAPATAGTNWPQQRQFHHGVAWKLGISPSTPMGRRPELHRNAAKCRVTRFFRPFRVPTGQSHHAALNVEAGCSDGLDGVVVFRESFFSIVRVPSVFLMLSLLSGSALISKGSPPTNCCFTRESSRAWLTAWCAACVGNRSQAAVGLLLAEDRSVSRHLFAADVEPNGGKWLPSPTPQCSTNFSWPKCMVAAPPRLHSLPNVAESSSSSHWTYAGIASGSRPVPCPTGVHLATMKSDRTSCDNSSMTWGSTLTATTTASLQQLLPRQQFSSEGNRGTANIAASTAAEALQAAHIQAGELSTQEAGTEIKAATDNCRHAAAWRTINSLTERRATPNAIINADPIEHRLQLIAGHFHLVLNVPAPSAALRPLADSSPACPSDFNCAPISMDEVFKALRTMRADAAAEIDDILPRVLKMPVITGILNRSCRLVGDSTASAPERWRTSEIAAIPRKSNSSGLDNLRGIALECSLAKVLNTILRNRIQPIINQMLLNTHSGFRHGRSTAEQVAAIRCIIDACETRQKVVSIVFVDFCKAFDSVSQVTTAWLLQQHGVLPCSAIDCYFYTHYGVDARGTTIPVQCASSITSCYRTVGSVLTHNPSWKVNYTITAAVGDCGICRASPGVDCRNCTTNLCNGAEPRISLSRWMLLAVSAVATAAFMLA</sequence>
<organism evidence="2 3">
    <name type="scientific">Macrostomum lignano</name>
    <dbReference type="NCBI Taxonomy" id="282301"/>
    <lineage>
        <taxon>Eukaryota</taxon>
        <taxon>Metazoa</taxon>
        <taxon>Spiralia</taxon>
        <taxon>Lophotrochozoa</taxon>
        <taxon>Platyhelminthes</taxon>
        <taxon>Rhabditophora</taxon>
        <taxon>Macrostomorpha</taxon>
        <taxon>Macrostomida</taxon>
        <taxon>Macrostomidae</taxon>
        <taxon>Macrostomum</taxon>
    </lineage>
</organism>
<name>A0A1I8GXZ9_9PLAT</name>
<accession>A0A1I8GXZ9</accession>
<feature type="domain" description="Reverse transcriptase" evidence="1">
    <location>
        <begin position="494"/>
        <end position="580"/>
    </location>
</feature>
<keyword evidence="2" id="KW-1185">Reference proteome</keyword>
<proteinExistence type="predicted"/>